<sequence>MHCFQRIKMWKALFVLALLFVEASLGLTGFRSEQAVADAFQRGFLSKFLPTTSTSRSGCLGLGCKNGSKVGRNGGAVPKIDLIFVLDSSGSVRQENFTVGKDMMKEIVDFVDQQAPISSTGSRIACVSFSSPALTRTQFTFTANSNPAAVKTAIDGIKFDNGPSTATGVGLEKAKTVLDAASGAGRVPLLWILTDGNKNSGKDPVPVANALKVNSGVEIFGSPIGPRINLASIEALVSTPIPDHIFEAQSFAAARRIANRAFTSFRNAHGLPSPTQGPPTLPPNFFANLLRNRLRKIGK</sequence>
<evidence type="ECO:0000256" key="1">
    <source>
        <dbReference type="SAM" id="SignalP"/>
    </source>
</evidence>
<evidence type="ECO:0000313" key="4">
    <source>
        <dbReference type="RefSeq" id="XP_013389133.1"/>
    </source>
</evidence>
<dbReference type="Gene3D" id="3.40.50.410">
    <property type="entry name" value="von Willebrand factor, type A domain"/>
    <property type="match status" value="1"/>
</dbReference>
<evidence type="ECO:0000259" key="2">
    <source>
        <dbReference type="PROSITE" id="PS50234"/>
    </source>
</evidence>
<dbReference type="Pfam" id="PF00092">
    <property type="entry name" value="VWA"/>
    <property type="match status" value="1"/>
</dbReference>
<dbReference type="RefSeq" id="XP_013389133.1">
    <property type="nucleotide sequence ID" value="XM_013533679.2"/>
</dbReference>
<protein>
    <submittedName>
        <fullName evidence="4">Matrilin-4</fullName>
    </submittedName>
</protein>
<proteinExistence type="predicted"/>
<dbReference type="PROSITE" id="PS50234">
    <property type="entry name" value="VWFA"/>
    <property type="match status" value="1"/>
</dbReference>
<dbReference type="CDD" id="cd01450">
    <property type="entry name" value="vWFA_subfamily_ECM"/>
    <property type="match status" value="1"/>
</dbReference>
<keyword evidence="3" id="KW-1185">Reference proteome</keyword>
<reference evidence="4" key="1">
    <citation type="submission" date="2025-08" db="UniProtKB">
        <authorList>
            <consortium name="RefSeq"/>
        </authorList>
    </citation>
    <scope>IDENTIFICATION</scope>
    <source>
        <tissue evidence="4">Gonads</tissue>
    </source>
</reference>
<organism evidence="3 4">
    <name type="scientific">Lingula anatina</name>
    <name type="common">Brachiopod</name>
    <name type="synonym">Lingula unguis</name>
    <dbReference type="NCBI Taxonomy" id="7574"/>
    <lineage>
        <taxon>Eukaryota</taxon>
        <taxon>Metazoa</taxon>
        <taxon>Spiralia</taxon>
        <taxon>Lophotrochozoa</taxon>
        <taxon>Brachiopoda</taxon>
        <taxon>Linguliformea</taxon>
        <taxon>Lingulata</taxon>
        <taxon>Lingulida</taxon>
        <taxon>Linguloidea</taxon>
        <taxon>Lingulidae</taxon>
        <taxon>Lingula</taxon>
    </lineage>
</organism>
<dbReference type="InterPro" id="IPR002035">
    <property type="entry name" value="VWF_A"/>
</dbReference>
<dbReference type="InterPro" id="IPR036465">
    <property type="entry name" value="vWFA_dom_sf"/>
</dbReference>
<feature type="chain" id="PRO_5010178814" evidence="1">
    <location>
        <begin position="27"/>
        <end position="299"/>
    </location>
</feature>
<gene>
    <name evidence="4" type="primary">LOC106157886</name>
</gene>
<dbReference type="PANTHER" id="PTHR24020">
    <property type="entry name" value="COLLAGEN ALPHA"/>
    <property type="match status" value="1"/>
</dbReference>
<dbReference type="InParanoid" id="A0A1S3HSY5"/>
<dbReference type="OrthoDB" id="6132182at2759"/>
<name>A0A1S3HSY5_LINAN</name>
<feature type="domain" description="VWFA" evidence="2">
    <location>
        <begin position="81"/>
        <end position="261"/>
    </location>
</feature>
<keyword evidence="1" id="KW-0732">Signal</keyword>
<dbReference type="SUPFAM" id="SSF53300">
    <property type="entry name" value="vWA-like"/>
    <property type="match status" value="1"/>
</dbReference>
<dbReference type="SMART" id="SM00327">
    <property type="entry name" value="VWA"/>
    <property type="match status" value="1"/>
</dbReference>
<dbReference type="Proteomes" id="UP000085678">
    <property type="component" value="Unplaced"/>
</dbReference>
<evidence type="ECO:0000313" key="3">
    <source>
        <dbReference type="Proteomes" id="UP000085678"/>
    </source>
</evidence>
<feature type="signal peptide" evidence="1">
    <location>
        <begin position="1"/>
        <end position="26"/>
    </location>
</feature>
<dbReference type="STRING" id="7574.A0A1S3HSY5"/>
<dbReference type="InterPro" id="IPR050525">
    <property type="entry name" value="ECM_Assembly_Org"/>
</dbReference>
<accession>A0A1S3HSY5</accession>
<dbReference type="PRINTS" id="PR00453">
    <property type="entry name" value="VWFADOMAIN"/>
</dbReference>
<dbReference type="KEGG" id="lak:106157886"/>
<dbReference type="PANTHER" id="PTHR24020:SF20">
    <property type="entry name" value="PH DOMAIN-CONTAINING PROTEIN"/>
    <property type="match status" value="1"/>
</dbReference>
<dbReference type="AlphaFoldDB" id="A0A1S3HSY5"/>
<dbReference type="GeneID" id="106157886"/>